<keyword evidence="4 5" id="KW-0472">Membrane</keyword>
<dbReference type="EMBL" id="UINC01019634">
    <property type="protein sequence ID" value="SVA83230.1"/>
    <property type="molecule type" value="Genomic_DNA"/>
</dbReference>
<evidence type="ECO:0000256" key="3">
    <source>
        <dbReference type="ARBA" id="ARBA00022989"/>
    </source>
</evidence>
<proteinExistence type="predicted"/>
<dbReference type="Gene3D" id="1.10.357.140">
    <property type="entry name" value="UbiA prenyltransferase"/>
    <property type="match status" value="1"/>
</dbReference>
<comment type="subcellular location">
    <subcellularLocation>
        <location evidence="1">Membrane</location>
        <topology evidence="1">Multi-pass membrane protein</topology>
    </subcellularLocation>
</comment>
<gene>
    <name evidence="6" type="ORF">METZ01_LOCUS136084</name>
</gene>
<dbReference type="GO" id="GO:0005886">
    <property type="term" value="C:plasma membrane"/>
    <property type="evidence" value="ECO:0007669"/>
    <property type="project" value="TreeGrafter"/>
</dbReference>
<feature type="transmembrane region" description="Helical" evidence="5">
    <location>
        <begin position="205"/>
        <end position="232"/>
    </location>
</feature>
<dbReference type="NCBIfam" id="NF006088">
    <property type="entry name" value="PRK08238.1"/>
    <property type="match status" value="1"/>
</dbReference>
<dbReference type="PANTHER" id="PTHR11048">
    <property type="entry name" value="PRENYLTRANSFERASES"/>
    <property type="match status" value="1"/>
</dbReference>
<dbReference type="InterPro" id="IPR000537">
    <property type="entry name" value="UbiA_prenyltransferase"/>
</dbReference>
<organism evidence="6">
    <name type="scientific">marine metagenome</name>
    <dbReference type="NCBI Taxonomy" id="408172"/>
    <lineage>
        <taxon>unclassified sequences</taxon>
        <taxon>metagenomes</taxon>
        <taxon>ecological metagenomes</taxon>
    </lineage>
</organism>
<dbReference type="AlphaFoldDB" id="A0A381Z208"/>
<dbReference type="CDD" id="cd13963">
    <property type="entry name" value="PT_UbiA_2"/>
    <property type="match status" value="1"/>
</dbReference>
<dbReference type="GO" id="GO:0009247">
    <property type="term" value="P:glycolipid biosynthetic process"/>
    <property type="evidence" value="ECO:0007669"/>
    <property type="project" value="TreeGrafter"/>
</dbReference>
<evidence type="ECO:0008006" key="7">
    <source>
        <dbReference type="Google" id="ProtNLM"/>
    </source>
</evidence>
<feature type="transmembrane region" description="Helical" evidence="5">
    <location>
        <begin position="20"/>
        <end position="37"/>
    </location>
</feature>
<sequence length="299" mass="33789">MNHSKLKILSYVTALRPYQWVKNLLLFFPAVVSIQPFSTDMFKTLCISFIAFCLVASSGYLFNDLLDLEVDRNHPDKKTRPLAAGQISVLYSKILIPVLLIIAFLIAFLFVNIKFFLILSVYFLLTAIYSLFLKRKMIVDILTLAILYTARIIAGGFAVDLQLSVWLLAFSMFVFLSLAAVKRLAELVENASIGQKNSVGRSYEVTDIAIIEGVSLVSGYISVLVVVLHIFTEATQEYYSRPEILLVICPIIIYWITRMILLTHRGQMHHDPILFSLRDNTSRLSAFLIILIAIIAKVS</sequence>
<dbReference type="Pfam" id="PF01040">
    <property type="entry name" value="UbiA"/>
    <property type="match status" value="1"/>
</dbReference>
<name>A0A381Z208_9ZZZZ</name>
<evidence type="ECO:0000313" key="6">
    <source>
        <dbReference type="EMBL" id="SVA83230.1"/>
    </source>
</evidence>
<accession>A0A381Z208</accession>
<keyword evidence="2 5" id="KW-0812">Transmembrane</keyword>
<feature type="transmembrane region" description="Helical" evidence="5">
    <location>
        <begin position="281"/>
        <end position="298"/>
    </location>
</feature>
<dbReference type="GO" id="GO:0016765">
    <property type="term" value="F:transferase activity, transferring alkyl or aryl (other than methyl) groups"/>
    <property type="evidence" value="ECO:0007669"/>
    <property type="project" value="InterPro"/>
</dbReference>
<feature type="transmembrane region" description="Helical" evidence="5">
    <location>
        <begin position="244"/>
        <end position="261"/>
    </location>
</feature>
<feature type="transmembrane region" description="Helical" evidence="5">
    <location>
        <begin position="44"/>
        <end position="62"/>
    </location>
</feature>
<dbReference type="PANTHER" id="PTHR11048:SF5">
    <property type="entry name" value="DECAPRENYL-PHOSPHATE PHOSPHORIBOSYLTRANSFERASE"/>
    <property type="match status" value="1"/>
</dbReference>
<evidence type="ECO:0000256" key="2">
    <source>
        <dbReference type="ARBA" id="ARBA00022692"/>
    </source>
</evidence>
<evidence type="ECO:0000256" key="1">
    <source>
        <dbReference type="ARBA" id="ARBA00004141"/>
    </source>
</evidence>
<reference evidence="6" key="1">
    <citation type="submission" date="2018-05" db="EMBL/GenBank/DDBJ databases">
        <authorList>
            <person name="Lanie J.A."/>
            <person name="Ng W.-L."/>
            <person name="Kazmierczak K.M."/>
            <person name="Andrzejewski T.M."/>
            <person name="Davidsen T.M."/>
            <person name="Wayne K.J."/>
            <person name="Tettelin H."/>
            <person name="Glass J.I."/>
            <person name="Rusch D."/>
            <person name="Podicherti R."/>
            <person name="Tsui H.-C.T."/>
            <person name="Winkler M.E."/>
        </authorList>
    </citation>
    <scope>NUCLEOTIDE SEQUENCE</scope>
</reference>
<evidence type="ECO:0000256" key="5">
    <source>
        <dbReference type="SAM" id="Phobius"/>
    </source>
</evidence>
<feature type="transmembrane region" description="Helical" evidence="5">
    <location>
        <begin position="94"/>
        <end position="125"/>
    </location>
</feature>
<evidence type="ECO:0000256" key="4">
    <source>
        <dbReference type="ARBA" id="ARBA00023136"/>
    </source>
</evidence>
<protein>
    <recommendedName>
        <fullName evidence="7">UbiA prenyltransferase family protein</fullName>
    </recommendedName>
</protein>
<dbReference type="InterPro" id="IPR039653">
    <property type="entry name" value="Prenyltransferase"/>
</dbReference>
<dbReference type="InterPro" id="IPR044878">
    <property type="entry name" value="UbiA_sf"/>
</dbReference>
<keyword evidence="3 5" id="KW-1133">Transmembrane helix</keyword>